<reference evidence="1" key="1">
    <citation type="journal article" date="2012" name="J. Bacteriol.">
        <title>Complete genome sequence of the broad-host-range strain Sinorhizobium fredii USDA257.</title>
        <authorList>
            <person name="Schuldes J."/>
            <person name="Rodriguez Orbegoso M."/>
            <person name="Schmeisser C."/>
            <person name="Krishnan H.B."/>
            <person name="Daniel R."/>
            <person name="Streit W.R."/>
        </authorList>
    </citation>
    <scope>NUCLEOTIDE SEQUENCE [LARGE SCALE GENOMIC DNA]</scope>
    <source>
        <strain evidence="1">USDA 257</strain>
        <plasmid evidence="1">pUSDA257</plasmid>
    </source>
</reference>
<protein>
    <submittedName>
        <fullName evidence="1">Uncharacterized protein</fullName>
    </submittedName>
</protein>
<evidence type="ECO:0000313" key="2">
    <source>
        <dbReference type="Proteomes" id="UP000006180"/>
    </source>
</evidence>
<keyword evidence="1" id="KW-0614">Plasmid</keyword>
<gene>
    <name evidence="1" type="ORF">USDA257_p03970</name>
</gene>
<geneLocation type="plasmid" evidence="2">
    <name>pUSDA257 fragment 2</name>
</geneLocation>
<dbReference type="EMBL" id="CP003565">
    <property type="protein sequence ID" value="AFL55112.1"/>
    <property type="molecule type" value="Genomic_DNA"/>
</dbReference>
<organism evidence="1">
    <name type="scientific">Sinorhizobium fredii (strain USDA 257)</name>
    <dbReference type="NCBI Taxonomy" id="1185652"/>
    <lineage>
        <taxon>Bacteria</taxon>
        <taxon>Pseudomonadati</taxon>
        <taxon>Pseudomonadota</taxon>
        <taxon>Alphaproteobacteria</taxon>
        <taxon>Hyphomicrobiales</taxon>
        <taxon>Rhizobiaceae</taxon>
        <taxon>Sinorhizobium/Ensifer group</taxon>
        <taxon>Sinorhizobium</taxon>
    </lineage>
</organism>
<proteinExistence type="predicted"/>
<sequence>MATGTAIAHQLHMTVAAVGFRKIGLAGDRARAIWRIS</sequence>
<evidence type="ECO:0000313" key="1">
    <source>
        <dbReference type="EMBL" id="AFL55112.1"/>
    </source>
</evidence>
<accession>I3XGV6</accession>
<name>I3XGV6_SINF2</name>
<dbReference type="AlphaFoldDB" id="I3XGV6"/>
<dbReference type="HOGENOM" id="CLU_3347744_0_0_5"/>